<protein>
    <recommendedName>
        <fullName evidence="3">F-box domain-containing protein</fullName>
    </recommendedName>
</protein>
<evidence type="ECO:0000313" key="1">
    <source>
        <dbReference type="EMBL" id="KAF3038615.1"/>
    </source>
</evidence>
<accession>A0A9P4WQ26</accession>
<proteinExistence type="predicted"/>
<keyword evidence="2" id="KW-1185">Reference proteome</keyword>
<dbReference type="OrthoDB" id="62952at2759"/>
<reference evidence="1" key="1">
    <citation type="submission" date="2019-04" db="EMBL/GenBank/DDBJ databases">
        <title>Sequencing of skin fungus with MAO and IRED activity.</title>
        <authorList>
            <person name="Marsaioli A.J."/>
            <person name="Bonatto J.M.C."/>
            <person name="Reis Junior O."/>
        </authorList>
    </citation>
    <scope>NUCLEOTIDE SEQUENCE</scope>
    <source>
        <strain evidence="1">28M1</strain>
    </source>
</reference>
<gene>
    <name evidence="1" type="ORF">E8E12_001939</name>
</gene>
<dbReference type="PANTHER" id="PTHR42085:SF1">
    <property type="entry name" value="F-BOX DOMAIN-CONTAINING PROTEIN"/>
    <property type="match status" value="1"/>
</dbReference>
<sequence length="358" mass="40989">MDENAARSSPHLRLTTNTLQPQIPTSPPARAFLDLPPEIRNLVYKWLFPTGASAAQLLARRSGGYIQMSDRYTLLETCRQIYNEASLLLRGQQRFVIKQPKTLFDLMDRGDCEIEEKIVANVIPDRRIDIRYDLDHCTVSSEGASMLHVSRDFRRRVAYYASIRLTAALSVTGDFRRLNRWALSGQDCIPDIDDESFDQTSRIKLLVPRISGGDEGVFIFDVVELIMATNDIFDFTHVRIVVRDEEDTTLEDDQNLQDVKTGLLLFVHSLIKKSLGSQCPKMWLRRDLRVAFADLEHTDGSVERVINKNADCSWERLIDYMTAADLVRYYQNIERVQPFGRGLTCVAQALADSFYQEI</sequence>
<dbReference type="EMBL" id="SWKV01000035">
    <property type="protein sequence ID" value="KAF3038615.1"/>
    <property type="molecule type" value="Genomic_DNA"/>
</dbReference>
<evidence type="ECO:0008006" key="3">
    <source>
        <dbReference type="Google" id="ProtNLM"/>
    </source>
</evidence>
<dbReference type="Proteomes" id="UP000758155">
    <property type="component" value="Unassembled WGS sequence"/>
</dbReference>
<evidence type="ECO:0000313" key="2">
    <source>
        <dbReference type="Proteomes" id="UP000758155"/>
    </source>
</evidence>
<dbReference type="AlphaFoldDB" id="A0A9P4WQ26"/>
<organism evidence="1 2">
    <name type="scientific">Didymella heteroderae</name>
    <dbReference type="NCBI Taxonomy" id="1769908"/>
    <lineage>
        <taxon>Eukaryota</taxon>
        <taxon>Fungi</taxon>
        <taxon>Dikarya</taxon>
        <taxon>Ascomycota</taxon>
        <taxon>Pezizomycotina</taxon>
        <taxon>Dothideomycetes</taxon>
        <taxon>Pleosporomycetidae</taxon>
        <taxon>Pleosporales</taxon>
        <taxon>Pleosporineae</taxon>
        <taxon>Didymellaceae</taxon>
        <taxon>Didymella</taxon>
    </lineage>
</organism>
<dbReference type="InterPro" id="IPR038883">
    <property type="entry name" value="AN11006-like"/>
</dbReference>
<name>A0A9P4WQ26_9PLEO</name>
<comment type="caution">
    <text evidence="1">The sequence shown here is derived from an EMBL/GenBank/DDBJ whole genome shotgun (WGS) entry which is preliminary data.</text>
</comment>
<dbReference type="PANTHER" id="PTHR42085">
    <property type="entry name" value="F-BOX DOMAIN-CONTAINING PROTEIN"/>
    <property type="match status" value="1"/>
</dbReference>